<dbReference type="Pfam" id="PF01202">
    <property type="entry name" value="SKI"/>
    <property type="match status" value="1"/>
</dbReference>
<keyword evidence="3" id="KW-0963">Cytoplasm</keyword>
<evidence type="ECO:0000256" key="4">
    <source>
        <dbReference type="ARBA" id="ARBA00022723"/>
    </source>
</evidence>
<dbReference type="InterPro" id="IPR050071">
    <property type="entry name" value="Dehydroquinate_synthase"/>
</dbReference>
<dbReference type="InterPro" id="IPR056179">
    <property type="entry name" value="DHQS_C"/>
</dbReference>
<name>A0A6J7CK56_9ZZZZ</name>
<proteinExistence type="inferred from homology"/>
<feature type="domain" description="3-dehydroquinate synthase C-terminal" evidence="7">
    <location>
        <begin position="343"/>
        <end position="472"/>
    </location>
</feature>
<dbReference type="InterPro" id="IPR027417">
    <property type="entry name" value="P-loop_NTPase"/>
</dbReference>
<gene>
    <name evidence="8" type="ORF">UFOPK3444_00027</name>
</gene>
<evidence type="ECO:0000259" key="6">
    <source>
        <dbReference type="Pfam" id="PF01761"/>
    </source>
</evidence>
<dbReference type="PANTHER" id="PTHR43622">
    <property type="entry name" value="3-DEHYDROQUINATE SYNTHASE"/>
    <property type="match status" value="1"/>
</dbReference>
<dbReference type="Gene3D" id="3.40.50.300">
    <property type="entry name" value="P-loop containing nucleotide triphosphate hydrolases"/>
    <property type="match status" value="1"/>
</dbReference>
<comment type="cofactor">
    <cofactor evidence="2">
        <name>Co(2+)</name>
        <dbReference type="ChEBI" id="CHEBI:48828"/>
    </cofactor>
</comment>
<evidence type="ECO:0000256" key="5">
    <source>
        <dbReference type="ARBA" id="ARBA00023027"/>
    </source>
</evidence>
<comment type="cofactor">
    <cofactor evidence="1">
        <name>NAD(+)</name>
        <dbReference type="ChEBI" id="CHEBI:57540"/>
    </cofactor>
</comment>
<dbReference type="InterPro" id="IPR031322">
    <property type="entry name" value="Shikimate/glucono_kinase"/>
</dbReference>
<evidence type="ECO:0000256" key="1">
    <source>
        <dbReference type="ARBA" id="ARBA00001911"/>
    </source>
</evidence>
<dbReference type="Pfam" id="PF24621">
    <property type="entry name" value="DHQS_C"/>
    <property type="match status" value="1"/>
</dbReference>
<accession>A0A6J7CK56</accession>
<dbReference type="Gene3D" id="1.20.1090.10">
    <property type="entry name" value="Dehydroquinate synthase-like - alpha domain"/>
    <property type="match status" value="1"/>
</dbReference>
<dbReference type="HAMAP" id="MF_00109">
    <property type="entry name" value="Shikimate_kinase"/>
    <property type="match status" value="1"/>
</dbReference>
<dbReference type="InterPro" id="IPR000623">
    <property type="entry name" value="Shikimate_kinase/TSH1"/>
</dbReference>
<dbReference type="GO" id="GO:0003856">
    <property type="term" value="F:3-dehydroquinate synthase activity"/>
    <property type="evidence" value="ECO:0007669"/>
    <property type="project" value="TreeGrafter"/>
</dbReference>
<evidence type="ECO:0000256" key="3">
    <source>
        <dbReference type="ARBA" id="ARBA00022490"/>
    </source>
</evidence>
<dbReference type="InterPro" id="IPR030960">
    <property type="entry name" value="DHQS/DOIS_N"/>
</dbReference>
<protein>
    <submittedName>
        <fullName evidence="8">Unannotated protein</fullName>
    </submittedName>
</protein>
<dbReference type="Gene3D" id="3.40.50.1970">
    <property type="match status" value="1"/>
</dbReference>
<dbReference type="AlphaFoldDB" id="A0A6J7CK56"/>
<dbReference type="EMBL" id="CAFBLU010000001">
    <property type="protein sequence ID" value="CAB4858316.1"/>
    <property type="molecule type" value="Genomic_DNA"/>
</dbReference>
<dbReference type="SUPFAM" id="SSF52540">
    <property type="entry name" value="P-loop containing nucleoside triphosphate hydrolases"/>
    <property type="match status" value="1"/>
</dbReference>
<keyword evidence="4" id="KW-0479">Metal-binding</keyword>
<feature type="domain" description="3-dehydroquinate synthase N-terminal" evidence="6">
    <location>
        <begin position="229"/>
        <end position="341"/>
    </location>
</feature>
<evidence type="ECO:0000313" key="8">
    <source>
        <dbReference type="EMBL" id="CAB4858316.1"/>
    </source>
</evidence>
<keyword evidence="5" id="KW-0520">NAD</keyword>
<reference evidence="8" key="1">
    <citation type="submission" date="2020-05" db="EMBL/GenBank/DDBJ databases">
        <authorList>
            <person name="Chiriac C."/>
            <person name="Salcher M."/>
            <person name="Ghai R."/>
            <person name="Kavagutti S V."/>
        </authorList>
    </citation>
    <scope>NUCLEOTIDE SEQUENCE</scope>
</reference>
<sequence>MKGVAGRALVLVGFMGSGKSTAARSVAPDALDTDVLIEAELGASVETIFRRDGEGSFREAEERITLAGLDQAASGAGGGLISLGGGALGSERVREALKHHTVVFLDADVETLWKRVSRSKRPLAADRAGFDSLFLEREATYLAAADAVVPALRRDTLTAALPDIHRLAAMGRGPKLLWAEADSGNYPVWIGSGIAGRVPLPGGRRWAVISDGNVAGLHGDLLDSVMARLVIEPGEEHKTLGTCERLWTELASAGVTRDDGIVALGGGVVGDVSGFVASSFQRGIPIVQIPTTLVAQVDSAYGGKTGVDLPSAKNYVGAYHQPAAVIADVDLLETLPAAELAAGMAEVIKTGLIAGGLLWDRISAGDQVDDAMVLACARTKLAVVREDERDGGRRQVLNFGHTIGHAIETATEYREFRHGEAVSIGLMAALRLSGHAELHTRTGELLAAAGLPLSAPNVDPEVVIDALQSDKKRRGDGTVPFVLCEAPGMVSHGHVIPASAVRAAVEEVCS</sequence>
<dbReference type="SUPFAM" id="SSF56796">
    <property type="entry name" value="Dehydroquinate synthase-like"/>
    <property type="match status" value="1"/>
</dbReference>
<evidence type="ECO:0000259" key="7">
    <source>
        <dbReference type="Pfam" id="PF24621"/>
    </source>
</evidence>
<dbReference type="Pfam" id="PF01761">
    <property type="entry name" value="DHQ_synthase"/>
    <property type="match status" value="1"/>
</dbReference>
<dbReference type="PRINTS" id="PR01100">
    <property type="entry name" value="SHIKIMTKNASE"/>
</dbReference>
<dbReference type="CDD" id="cd08195">
    <property type="entry name" value="DHQS"/>
    <property type="match status" value="1"/>
</dbReference>
<dbReference type="PANTHER" id="PTHR43622:SF1">
    <property type="entry name" value="3-DEHYDROQUINATE SYNTHASE"/>
    <property type="match status" value="1"/>
</dbReference>
<dbReference type="GO" id="GO:0046872">
    <property type="term" value="F:metal ion binding"/>
    <property type="evidence" value="ECO:0007669"/>
    <property type="project" value="UniProtKB-KW"/>
</dbReference>
<organism evidence="8">
    <name type="scientific">freshwater metagenome</name>
    <dbReference type="NCBI Taxonomy" id="449393"/>
    <lineage>
        <taxon>unclassified sequences</taxon>
        <taxon>metagenomes</taxon>
        <taxon>ecological metagenomes</taxon>
    </lineage>
</organism>
<evidence type="ECO:0000256" key="2">
    <source>
        <dbReference type="ARBA" id="ARBA00001941"/>
    </source>
</evidence>